<evidence type="ECO:0000256" key="1">
    <source>
        <dbReference type="SAM" id="Phobius"/>
    </source>
</evidence>
<evidence type="ECO:0000313" key="3">
    <source>
        <dbReference type="Proteomes" id="UP000187209"/>
    </source>
</evidence>
<dbReference type="AlphaFoldDB" id="A0A1R2CWT7"/>
<keyword evidence="1" id="KW-0812">Transmembrane</keyword>
<name>A0A1R2CWT7_9CILI</name>
<evidence type="ECO:0000313" key="2">
    <source>
        <dbReference type="EMBL" id="OMJ93465.1"/>
    </source>
</evidence>
<keyword evidence="1" id="KW-0472">Membrane</keyword>
<keyword evidence="1" id="KW-1133">Transmembrane helix</keyword>
<reference evidence="2 3" key="1">
    <citation type="submission" date="2016-11" db="EMBL/GenBank/DDBJ databases">
        <title>The macronuclear genome of Stentor coeruleus: a giant cell with tiny introns.</title>
        <authorList>
            <person name="Slabodnick M."/>
            <person name="Ruby J.G."/>
            <person name="Reiff S.B."/>
            <person name="Swart E.C."/>
            <person name="Gosai S."/>
            <person name="Prabakaran S."/>
            <person name="Witkowska E."/>
            <person name="Larue G.E."/>
            <person name="Fisher S."/>
            <person name="Freeman R.M."/>
            <person name="Gunawardena J."/>
            <person name="Chu W."/>
            <person name="Stover N.A."/>
            <person name="Gregory B.D."/>
            <person name="Nowacki M."/>
            <person name="Derisi J."/>
            <person name="Roy S.W."/>
            <person name="Marshall W.F."/>
            <person name="Sood P."/>
        </authorList>
    </citation>
    <scope>NUCLEOTIDE SEQUENCE [LARGE SCALE GENOMIC DNA]</scope>
    <source>
        <strain evidence="2">WM001</strain>
    </source>
</reference>
<dbReference type="Proteomes" id="UP000187209">
    <property type="component" value="Unassembled WGS sequence"/>
</dbReference>
<dbReference type="EMBL" id="MPUH01000042">
    <property type="protein sequence ID" value="OMJ93465.1"/>
    <property type="molecule type" value="Genomic_DNA"/>
</dbReference>
<comment type="caution">
    <text evidence="2">The sequence shown here is derived from an EMBL/GenBank/DDBJ whole genome shotgun (WGS) entry which is preliminary data.</text>
</comment>
<feature type="transmembrane region" description="Helical" evidence="1">
    <location>
        <begin position="218"/>
        <end position="235"/>
    </location>
</feature>
<accession>A0A1R2CWT7</accession>
<gene>
    <name evidence="2" type="ORF">SteCoe_3585</name>
</gene>
<dbReference type="OrthoDB" id="325582at2759"/>
<keyword evidence="3" id="KW-1185">Reference proteome</keyword>
<proteinExistence type="predicted"/>
<feature type="transmembrane region" description="Helical" evidence="1">
    <location>
        <begin position="110"/>
        <end position="133"/>
    </location>
</feature>
<sequence>METIQCFFLGVGISLFIYYTGLTVVLELLLPIVYLYHILTFSLTYPGANHIRRLIVSFSLSISDIIITVLLFQEIWPEKLLLWTIEFILVFIMVANLSHSDIQIALAGKGARAIIYAGSGYLKAISLVSTLLVCREYLPVNEPKGFIWSLIVGVSKLSATVGVYYIDRMLFCDKIFDNNSINDIYKRIKFSFAVVCVVIEVCDVWPRKAKDYLYDPSPSIPMFVGVSLMLTWYLYEAGEYGKKLRVKNNT</sequence>
<organism evidence="2 3">
    <name type="scientific">Stentor coeruleus</name>
    <dbReference type="NCBI Taxonomy" id="5963"/>
    <lineage>
        <taxon>Eukaryota</taxon>
        <taxon>Sar</taxon>
        <taxon>Alveolata</taxon>
        <taxon>Ciliophora</taxon>
        <taxon>Postciliodesmatophora</taxon>
        <taxon>Heterotrichea</taxon>
        <taxon>Heterotrichida</taxon>
        <taxon>Stentoridae</taxon>
        <taxon>Stentor</taxon>
    </lineage>
</organism>
<protein>
    <submittedName>
        <fullName evidence="2">Uncharacterized protein</fullName>
    </submittedName>
</protein>
<feature type="transmembrane region" description="Helical" evidence="1">
    <location>
        <begin position="80"/>
        <end position="98"/>
    </location>
</feature>
<feature type="transmembrane region" description="Helical" evidence="1">
    <location>
        <begin position="145"/>
        <end position="166"/>
    </location>
</feature>
<feature type="transmembrane region" description="Helical" evidence="1">
    <location>
        <begin position="51"/>
        <end position="74"/>
    </location>
</feature>
<feature type="transmembrane region" description="Helical" evidence="1">
    <location>
        <begin position="187"/>
        <end position="206"/>
    </location>
</feature>